<protein>
    <recommendedName>
        <fullName evidence="3">Sulfotransferase</fullName>
    </recommendedName>
</protein>
<evidence type="ECO:0008006" key="3">
    <source>
        <dbReference type="Google" id="ProtNLM"/>
    </source>
</evidence>
<dbReference type="STRING" id="56723.ENSLBEP00000011496"/>
<dbReference type="SUPFAM" id="SSF52540">
    <property type="entry name" value="P-loop containing nucleoside triphosphate hydrolases"/>
    <property type="match status" value="1"/>
</dbReference>
<proteinExistence type="predicted"/>
<reference evidence="1" key="1">
    <citation type="submission" date="2025-08" db="UniProtKB">
        <authorList>
            <consortium name="Ensembl"/>
        </authorList>
    </citation>
    <scope>IDENTIFICATION</scope>
</reference>
<dbReference type="InterPro" id="IPR027417">
    <property type="entry name" value="P-loop_NTPase"/>
</dbReference>
<dbReference type="AlphaFoldDB" id="A0A3Q3EVN6"/>
<dbReference type="InParanoid" id="A0A3Q3EVN6"/>
<evidence type="ECO:0000313" key="1">
    <source>
        <dbReference type="Ensembl" id="ENSLBEP00000011496.1"/>
    </source>
</evidence>
<reference evidence="1" key="2">
    <citation type="submission" date="2025-09" db="UniProtKB">
        <authorList>
            <consortium name="Ensembl"/>
        </authorList>
    </citation>
    <scope>IDENTIFICATION</scope>
</reference>
<evidence type="ECO:0000313" key="2">
    <source>
        <dbReference type="Proteomes" id="UP000261660"/>
    </source>
</evidence>
<dbReference type="Gene3D" id="3.40.50.300">
    <property type="entry name" value="P-loop containing nucleotide triphosphate hydrolases"/>
    <property type="match status" value="1"/>
</dbReference>
<dbReference type="GeneTree" id="ENSGT00940000177816"/>
<accession>A0A3Q3EVN6</accession>
<keyword evidence="2" id="KW-1185">Reference proteome</keyword>
<organism evidence="1 2">
    <name type="scientific">Labrus bergylta</name>
    <name type="common">ballan wrasse</name>
    <dbReference type="NCBI Taxonomy" id="56723"/>
    <lineage>
        <taxon>Eukaryota</taxon>
        <taxon>Metazoa</taxon>
        <taxon>Chordata</taxon>
        <taxon>Craniata</taxon>
        <taxon>Vertebrata</taxon>
        <taxon>Euteleostomi</taxon>
        <taxon>Actinopterygii</taxon>
        <taxon>Neopterygii</taxon>
        <taxon>Teleostei</taxon>
        <taxon>Neoteleostei</taxon>
        <taxon>Acanthomorphata</taxon>
        <taxon>Eupercaria</taxon>
        <taxon>Labriformes</taxon>
        <taxon>Labridae</taxon>
        <taxon>Labrus</taxon>
    </lineage>
</organism>
<dbReference type="Proteomes" id="UP000261660">
    <property type="component" value="Unplaced"/>
</dbReference>
<dbReference type="Ensembl" id="ENSLBET00000012087.1">
    <property type="protein sequence ID" value="ENSLBEP00000011496.1"/>
    <property type="gene ID" value="ENSLBEG00000008851.1"/>
</dbReference>
<sequence length="62" mass="7332">QGEGERERNFLPRTMTEAELYTLYKGVYLPSLLHPQESLKYYEDFTFRPDDVLIVTYPKSGE</sequence>
<name>A0A3Q3EVN6_9LABR</name>